<keyword evidence="2" id="KW-1003">Cell membrane</keyword>
<dbReference type="Proteomes" id="UP001168821">
    <property type="component" value="Unassembled WGS sequence"/>
</dbReference>
<feature type="transmembrane region" description="Helical" evidence="8">
    <location>
        <begin position="883"/>
        <end position="901"/>
    </location>
</feature>
<keyword evidence="7" id="KW-0325">Glycoprotein</keyword>
<evidence type="ECO:0000256" key="8">
    <source>
        <dbReference type="SAM" id="Phobius"/>
    </source>
</evidence>
<evidence type="ECO:0000256" key="5">
    <source>
        <dbReference type="ARBA" id="ARBA00023136"/>
    </source>
</evidence>
<gene>
    <name evidence="10" type="ORF">Zmor_028063</name>
</gene>
<evidence type="ECO:0000313" key="10">
    <source>
        <dbReference type="EMBL" id="KAJ3641560.1"/>
    </source>
</evidence>
<organism evidence="10 11">
    <name type="scientific">Zophobas morio</name>
    <dbReference type="NCBI Taxonomy" id="2755281"/>
    <lineage>
        <taxon>Eukaryota</taxon>
        <taxon>Metazoa</taxon>
        <taxon>Ecdysozoa</taxon>
        <taxon>Arthropoda</taxon>
        <taxon>Hexapoda</taxon>
        <taxon>Insecta</taxon>
        <taxon>Pterygota</taxon>
        <taxon>Neoptera</taxon>
        <taxon>Endopterygota</taxon>
        <taxon>Coleoptera</taxon>
        <taxon>Polyphaga</taxon>
        <taxon>Cucujiformia</taxon>
        <taxon>Tenebrionidae</taxon>
        <taxon>Zophobas</taxon>
    </lineage>
</organism>
<protein>
    <recommendedName>
        <fullName evidence="12">Ionotropic receptor</fullName>
    </recommendedName>
</protein>
<evidence type="ECO:0000256" key="3">
    <source>
        <dbReference type="ARBA" id="ARBA00022692"/>
    </source>
</evidence>
<sequence>MFGKVVVFGLLIPLIFATNLLLDKISSQDGFSLNYFLRDQLQLHLVLHFDNATKVAANLFLMTLSASLTLVNHDIVNNQPNLEQQCSVKYLHLVLLSNPLTFSKLCTSDFVVFFTNPTNFPLGSENFSSLSGLEKSGGVAVVNYAESVELYTICFYCGDIKGKMTLLQKSSYDQPLDIEFLFSNKFKNFGGHLFKVAYIDYLPYIYCSQKTRVNNITLCKKATGSEFLLLQTLSQHLNFTYQLIETPSDFFDILIDEVILKNADFAIGGVSITNQRMKSVKFGALLRLEPLCLLYVFQKPFLSKLFEYELKNLLLELFLLVVMFFLSLVVFFLDKCKLSFVDIFMMFLKSKYEINTNIKTSRFQRMQNSILVIFVSWWIFALIVNVIYRSMLVSLIFEKPLEDVTFQDLVDQGYQIVLKKNTSYMKMFLDTEERLINRSTTLWLDKCEMFPYVQNNKALVPVELTMNLVQTVYHCSTLRHTIIDVKKFTNRAFGVTPHAWAFKSDAPFIDEFNVVVKKLLNGAVLKMWENNVLLEKHMHTEYAERSFPRREKNLVLHFDNTTKDAANSFLLKLSTSLKILNYDTATDQLALKKQPSVRYLNLVLLSNPLKFSKQYRNIQTTDYIVFFTNPTTFRLISENCSSLSSLKQSGGVAVVNYAKNVELYNICYYCGNVNGKMTLLQKSSYDQLIDIEFLFSSNFKNFGGHLFKVGYIDYLPYMYCSQKTKVDNVTLCNQAVGSEFLLLQTLSQHLNFTYQLIEAPIEVYDVLIDQVVLKRADFAIGGVSATNERMKILKFTDVLRFEPVGLFYVPQKPFLSTLFEYELKNLVLEMFLLVVMFVLTLFVFFLNKWGEGFKLSVQDIFMIFVKSKYEQSANVKTRGFNPILVIFLSWWIFALIMNVIYKSMLVSLMVEKPVEHNTLQDLVDQGYRIVLQNNTSYMQMFFESEERLINRSTTLLLDDCETLPYIQANKAFIPAEFAILLIHQLTHCAAVVDIQRFTGKAFLVTPHAWPFRPETPFIDEFNKYIKKLLNGAVLKMSENNVIIKNNIDSFSERSLLKQDKRIIDFESFILHFLVYLVLIMVCILCFLFEVVYKKYKSSRR</sequence>
<reference evidence="10" key="1">
    <citation type="journal article" date="2023" name="G3 (Bethesda)">
        <title>Whole genome assemblies of Zophobas morio and Tenebrio molitor.</title>
        <authorList>
            <person name="Kaur S."/>
            <person name="Stinson S.A."/>
            <person name="diCenzo G.C."/>
        </authorList>
    </citation>
    <scope>NUCLEOTIDE SEQUENCE</scope>
    <source>
        <strain evidence="10">QUZm001</strain>
    </source>
</reference>
<evidence type="ECO:0000256" key="6">
    <source>
        <dbReference type="ARBA" id="ARBA00023170"/>
    </source>
</evidence>
<evidence type="ECO:0000256" key="4">
    <source>
        <dbReference type="ARBA" id="ARBA00022989"/>
    </source>
</evidence>
<evidence type="ECO:0000256" key="7">
    <source>
        <dbReference type="ARBA" id="ARBA00023180"/>
    </source>
</evidence>
<comment type="subcellular location">
    <subcellularLocation>
        <location evidence="1">Cell membrane</location>
        <topology evidence="1">Multi-pass membrane protein</topology>
    </subcellularLocation>
</comment>
<feature type="transmembrane region" description="Helical" evidence="8">
    <location>
        <begin position="826"/>
        <end position="846"/>
    </location>
</feature>
<dbReference type="PANTHER" id="PTHR42643:SF35">
    <property type="entry name" value="IONOTROPIC RECEPTOR 68A, ISOFORM A"/>
    <property type="match status" value="1"/>
</dbReference>
<name>A0AA38HPN6_9CUCU</name>
<keyword evidence="3 8" id="KW-0812">Transmembrane</keyword>
<feature type="transmembrane region" description="Helical" evidence="8">
    <location>
        <begin position="313"/>
        <end position="333"/>
    </location>
</feature>
<dbReference type="SUPFAM" id="SSF53850">
    <property type="entry name" value="Periplasmic binding protein-like II"/>
    <property type="match status" value="2"/>
</dbReference>
<dbReference type="Gene3D" id="1.10.287.70">
    <property type="match status" value="1"/>
</dbReference>
<feature type="transmembrane region" description="Helical" evidence="8">
    <location>
        <begin position="369"/>
        <end position="388"/>
    </location>
</feature>
<dbReference type="InterPro" id="IPR052192">
    <property type="entry name" value="Insect_Ionotropic_Sensory_Rcpt"/>
</dbReference>
<dbReference type="EMBL" id="JALNTZ010000009">
    <property type="protein sequence ID" value="KAJ3641560.1"/>
    <property type="molecule type" value="Genomic_DNA"/>
</dbReference>
<evidence type="ECO:0008006" key="12">
    <source>
        <dbReference type="Google" id="ProtNLM"/>
    </source>
</evidence>
<proteinExistence type="predicted"/>
<evidence type="ECO:0000313" key="11">
    <source>
        <dbReference type="Proteomes" id="UP001168821"/>
    </source>
</evidence>
<evidence type="ECO:0000256" key="9">
    <source>
        <dbReference type="SAM" id="SignalP"/>
    </source>
</evidence>
<dbReference type="AlphaFoldDB" id="A0AA38HPN6"/>
<feature type="transmembrane region" description="Helical" evidence="8">
    <location>
        <begin position="1068"/>
        <end position="1092"/>
    </location>
</feature>
<keyword evidence="11" id="KW-1185">Reference proteome</keyword>
<feature type="chain" id="PRO_5041384257" description="Ionotropic receptor" evidence="9">
    <location>
        <begin position="18"/>
        <end position="1100"/>
    </location>
</feature>
<dbReference type="PANTHER" id="PTHR42643">
    <property type="entry name" value="IONOTROPIC RECEPTOR 20A-RELATED"/>
    <property type="match status" value="1"/>
</dbReference>
<evidence type="ECO:0000256" key="1">
    <source>
        <dbReference type="ARBA" id="ARBA00004651"/>
    </source>
</evidence>
<keyword evidence="4 8" id="KW-1133">Transmembrane helix</keyword>
<keyword evidence="9" id="KW-0732">Signal</keyword>
<evidence type="ECO:0000256" key="2">
    <source>
        <dbReference type="ARBA" id="ARBA00022475"/>
    </source>
</evidence>
<dbReference type="Gene3D" id="3.40.190.10">
    <property type="entry name" value="Periplasmic binding protein-like II"/>
    <property type="match status" value="2"/>
</dbReference>
<feature type="signal peptide" evidence="9">
    <location>
        <begin position="1"/>
        <end position="17"/>
    </location>
</feature>
<accession>A0AA38HPN6</accession>
<keyword evidence="5 8" id="KW-0472">Membrane</keyword>
<dbReference type="GO" id="GO:0005886">
    <property type="term" value="C:plasma membrane"/>
    <property type="evidence" value="ECO:0007669"/>
    <property type="project" value="UniProtKB-SubCell"/>
</dbReference>
<keyword evidence="6" id="KW-0675">Receptor</keyword>
<comment type="caution">
    <text evidence="10">The sequence shown here is derived from an EMBL/GenBank/DDBJ whole genome shotgun (WGS) entry which is preliminary data.</text>
</comment>